<reference evidence="4" key="1">
    <citation type="journal article" date="2021" name="Syst. Appl. Microbiol.">
        <title>Roseomonas hellenica sp. nov., isolated from roots of wild-growing Alkanna tinctoria.</title>
        <authorList>
            <person name="Rat A."/>
            <person name="Naranjo H.D."/>
            <person name="Lebbe L."/>
            <person name="Cnockaert M."/>
            <person name="Krigas N."/>
            <person name="Grigoriadou K."/>
            <person name="Maloupa E."/>
            <person name="Willems A."/>
        </authorList>
    </citation>
    <scope>NUCLEOTIDE SEQUENCE [LARGE SCALE GENOMIC DNA]</scope>
    <source>
        <strain evidence="4">LMG 31159</strain>
    </source>
</reference>
<evidence type="ECO:0000259" key="2">
    <source>
        <dbReference type="Pfam" id="PF01965"/>
    </source>
</evidence>
<proteinExistence type="predicted"/>
<dbReference type="PANTHER" id="PTHR43130:SF15">
    <property type="entry name" value="THIJ_PFPI FAMILY PROTEIN (AFU_ORTHOLOGUE AFUA_5G14240)"/>
    <property type="match status" value="1"/>
</dbReference>
<feature type="region of interest" description="Disordered" evidence="1">
    <location>
        <begin position="1"/>
        <end position="30"/>
    </location>
</feature>
<organism evidence="3 4">
    <name type="scientific">Neoroseomonas terrae</name>
    <dbReference type="NCBI Taxonomy" id="424799"/>
    <lineage>
        <taxon>Bacteria</taxon>
        <taxon>Pseudomonadati</taxon>
        <taxon>Pseudomonadota</taxon>
        <taxon>Alphaproteobacteria</taxon>
        <taxon>Acetobacterales</taxon>
        <taxon>Acetobacteraceae</taxon>
        <taxon>Neoroseomonas</taxon>
    </lineage>
</organism>
<dbReference type="Gene3D" id="3.40.50.880">
    <property type="match status" value="1"/>
</dbReference>
<dbReference type="PANTHER" id="PTHR43130">
    <property type="entry name" value="ARAC-FAMILY TRANSCRIPTIONAL REGULATOR"/>
    <property type="match status" value="1"/>
</dbReference>
<accession>A0ABS5EC78</accession>
<gene>
    <name evidence="3" type="ORF">GXW78_03055</name>
</gene>
<dbReference type="InterPro" id="IPR002818">
    <property type="entry name" value="DJ-1/PfpI"/>
</dbReference>
<feature type="domain" description="DJ-1/PfpI" evidence="2">
    <location>
        <begin position="35"/>
        <end position="199"/>
    </location>
</feature>
<protein>
    <submittedName>
        <fullName evidence="3">DJ-1/PfpI family protein</fullName>
    </submittedName>
</protein>
<name>A0ABS5EC78_9PROT</name>
<dbReference type="CDD" id="cd03139">
    <property type="entry name" value="GATase1_PfpI_2"/>
    <property type="match status" value="1"/>
</dbReference>
<evidence type="ECO:0000313" key="3">
    <source>
        <dbReference type="EMBL" id="MBR0648628.1"/>
    </source>
</evidence>
<feature type="compositionally biased region" description="Low complexity" evidence="1">
    <location>
        <begin position="7"/>
        <end position="29"/>
    </location>
</feature>
<dbReference type="Pfam" id="PF01965">
    <property type="entry name" value="DJ-1_PfpI"/>
    <property type="match status" value="1"/>
</dbReference>
<sequence>MLASPRQPGAQSASGGRQAGSASQPAAADAPRRSKKIGVVIFAGFEALDVYGPVQMWGRLPDHEVVMVAEDAGPVKSSQGAETVADFSFANAPPLDVFMVPGGIGTRREVNNPAMLEFLRRQDSSAEWTTSVCTGSAVLAKAGILAGRRATTNKRAWAWATSQDQSVLWQGRARWVTDGKYVTSSGISAGTDMALGFVELLYGRALAERIAHGAEYMWNDDPNNDPFTIE</sequence>
<evidence type="ECO:0000256" key="1">
    <source>
        <dbReference type="SAM" id="MobiDB-lite"/>
    </source>
</evidence>
<evidence type="ECO:0000313" key="4">
    <source>
        <dbReference type="Proteomes" id="UP000698752"/>
    </source>
</evidence>
<keyword evidence="4" id="KW-1185">Reference proteome</keyword>
<comment type="caution">
    <text evidence="3">The sequence shown here is derived from an EMBL/GenBank/DDBJ whole genome shotgun (WGS) entry which is preliminary data.</text>
</comment>
<dbReference type="SUPFAM" id="SSF52317">
    <property type="entry name" value="Class I glutamine amidotransferase-like"/>
    <property type="match status" value="1"/>
</dbReference>
<dbReference type="EMBL" id="JAAEDI010000003">
    <property type="protein sequence ID" value="MBR0648628.1"/>
    <property type="molecule type" value="Genomic_DNA"/>
</dbReference>
<dbReference type="InterPro" id="IPR029062">
    <property type="entry name" value="Class_I_gatase-like"/>
</dbReference>
<dbReference type="Proteomes" id="UP000698752">
    <property type="component" value="Unassembled WGS sequence"/>
</dbReference>
<dbReference type="InterPro" id="IPR052158">
    <property type="entry name" value="INH-QAR"/>
</dbReference>